<organism evidence="1 2">
    <name type="scientific">Brachionus plicatilis</name>
    <name type="common">Marine rotifer</name>
    <name type="synonym">Brachionus muelleri</name>
    <dbReference type="NCBI Taxonomy" id="10195"/>
    <lineage>
        <taxon>Eukaryota</taxon>
        <taxon>Metazoa</taxon>
        <taxon>Spiralia</taxon>
        <taxon>Gnathifera</taxon>
        <taxon>Rotifera</taxon>
        <taxon>Eurotatoria</taxon>
        <taxon>Monogononta</taxon>
        <taxon>Pseudotrocha</taxon>
        <taxon>Ploima</taxon>
        <taxon>Brachionidae</taxon>
        <taxon>Brachionus</taxon>
    </lineage>
</organism>
<gene>
    <name evidence="1" type="ORF">BpHYR1_019628</name>
</gene>
<dbReference type="EMBL" id="REGN01006394">
    <property type="protein sequence ID" value="RNA09688.1"/>
    <property type="molecule type" value="Genomic_DNA"/>
</dbReference>
<keyword evidence="2" id="KW-1185">Reference proteome</keyword>
<reference evidence="1 2" key="1">
    <citation type="journal article" date="2018" name="Sci. Rep.">
        <title>Genomic signatures of local adaptation to the degree of environmental predictability in rotifers.</title>
        <authorList>
            <person name="Franch-Gras L."/>
            <person name="Hahn C."/>
            <person name="Garcia-Roger E.M."/>
            <person name="Carmona M.J."/>
            <person name="Serra M."/>
            <person name="Gomez A."/>
        </authorList>
    </citation>
    <scope>NUCLEOTIDE SEQUENCE [LARGE SCALE GENOMIC DNA]</scope>
    <source>
        <strain evidence="1">HYR1</strain>
    </source>
</reference>
<dbReference type="AlphaFoldDB" id="A0A3M7QFH1"/>
<comment type="caution">
    <text evidence="1">The sequence shown here is derived from an EMBL/GenBank/DDBJ whole genome shotgun (WGS) entry which is preliminary data.</text>
</comment>
<dbReference type="Proteomes" id="UP000276133">
    <property type="component" value="Unassembled WGS sequence"/>
</dbReference>
<protein>
    <submittedName>
        <fullName evidence="1">Uncharacterized protein</fullName>
    </submittedName>
</protein>
<sequence length="83" mass="9883">MGKMLFIKSNNKFPFSLKNITSILKFWPIIYSLYDIWFRLNQYNDPKHKSDFQKIKDKSPPISPDLKLIELFLSSKKKSLDLT</sequence>
<evidence type="ECO:0000313" key="2">
    <source>
        <dbReference type="Proteomes" id="UP000276133"/>
    </source>
</evidence>
<name>A0A3M7QFH1_BRAPC</name>
<evidence type="ECO:0000313" key="1">
    <source>
        <dbReference type="EMBL" id="RNA09688.1"/>
    </source>
</evidence>
<proteinExistence type="predicted"/>
<accession>A0A3M7QFH1</accession>